<dbReference type="EMBL" id="HBHR01014623">
    <property type="protein sequence ID" value="CAD9865924.1"/>
    <property type="molecule type" value="Transcribed_RNA"/>
</dbReference>
<feature type="compositionally biased region" description="Polar residues" evidence="1">
    <location>
        <begin position="44"/>
        <end position="82"/>
    </location>
</feature>
<protein>
    <submittedName>
        <fullName evidence="2">Uncharacterized protein</fullName>
    </submittedName>
</protein>
<evidence type="ECO:0000313" key="2">
    <source>
        <dbReference type="EMBL" id="CAD9865924.1"/>
    </source>
</evidence>
<dbReference type="AlphaFoldDB" id="A0A7S2XZ09"/>
<reference evidence="2" key="1">
    <citation type="submission" date="2021-01" db="EMBL/GenBank/DDBJ databases">
        <authorList>
            <person name="Corre E."/>
            <person name="Pelletier E."/>
            <person name="Niang G."/>
            <person name="Scheremetjew M."/>
            <person name="Finn R."/>
            <person name="Kale V."/>
            <person name="Holt S."/>
            <person name="Cochrane G."/>
            <person name="Meng A."/>
            <person name="Brown T."/>
            <person name="Cohen L."/>
        </authorList>
    </citation>
    <scope>NUCLEOTIDE SEQUENCE</scope>
    <source>
        <strain evidence="2">CCMP1661</strain>
    </source>
</reference>
<accession>A0A7S2XZ09</accession>
<organism evidence="2">
    <name type="scientific">Fibrocapsa japonica</name>
    <dbReference type="NCBI Taxonomy" id="94617"/>
    <lineage>
        <taxon>Eukaryota</taxon>
        <taxon>Sar</taxon>
        <taxon>Stramenopiles</taxon>
        <taxon>Ochrophyta</taxon>
        <taxon>Raphidophyceae</taxon>
        <taxon>Chattonellales</taxon>
        <taxon>Chattonellaceae</taxon>
        <taxon>Fibrocapsa</taxon>
    </lineage>
</organism>
<sequence length="107" mass="10850">MKIGLLTSELQRQGLSTPATATAGLGMMGPSPGYWASAAGASVPLQTSDPSPINTNGPSPIKTNGPSPVKTNDPSPVKTNELSPDKTNEPSPDNTEASAPASEAMYV</sequence>
<feature type="region of interest" description="Disordered" evidence="1">
    <location>
        <begin position="20"/>
        <end position="107"/>
    </location>
</feature>
<gene>
    <name evidence="2" type="ORF">FJAP1339_LOCUS7262</name>
</gene>
<name>A0A7S2XZ09_9STRA</name>
<evidence type="ECO:0000256" key="1">
    <source>
        <dbReference type="SAM" id="MobiDB-lite"/>
    </source>
</evidence>
<proteinExistence type="predicted"/>